<accession>A0A8C6URX4</accession>
<protein>
    <recommendedName>
        <fullName evidence="1">Little elongation complex subunit 1 C-terminal domain-containing protein</fullName>
    </recommendedName>
</protein>
<sequence>MAIKFMYVLQKPPCGIDAIISQTLSGIRSGSMLSFVKHDRYGIDLGLEAWQLIYTVQLLCANKEWKCIYANLLSKELWPLMNSWLTQSRGQQTPVSDVTVATVLRLIGRLGQIGIKQKCVSSVMTVACVINSFGRHGQSEGVPWEVQLAAIYCIHDLSPCNPKSALEALAGWREQTSQKVPPGITSCINQIGSICRQVKS</sequence>
<feature type="domain" description="Little elongation complex subunit 1 C-terminal" evidence="1">
    <location>
        <begin position="5"/>
        <end position="191"/>
    </location>
</feature>
<dbReference type="AlphaFoldDB" id="A0A8C6URX4"/>
<dbReference type="Ensembl" id="ENSNMLT00000044884.1">
    <property type="protein sequence ID" value="ENSNMLP00000040347.1"/>
    <property type="gene ID" value="ENSNMLG00000024793.1"/>
</dbReference>
<evidence type="ECO:0000313" key="2">
    <source>
        <dbReference type="Ensembl" id="ENSNMLP00000040347.1"/>
    </source>
</evidence>
<dbReference type="Pfam" id="PF25817">
    <property type="entry name" value="ICE1_C"/>
    <property type="match status" value="1"/>
</dbReference>
<name>A0A8C6URX4_9GOBI</name>
<evidence type="ECO:0000313" key="3">
    <source>
        <dbReference type="Proteomes" id="UP000694523"/>
    </source>
</evidence>
<reference evidence="2" key="1">
    <citation type="submission" date="2025-08" db="UniProtKB">
        <authorList>
            <consortium name="Ensembl"/>
        </authorList>
    </citation>
    <scope>IDENTIFICATION</scope>
</reference>
<dbReference type="InterPro" id="IPR057881">
    <property type="entry name" value="ICE1_C"/>
</dbReference>
<reference evidence="2" key="2">
    <citation type="submission" date="2025-09" db="UniProtKB">
        <authorList>
            <consortium name="Ensembl"/>
        </authorList>
    </citation>
    <scope>IDENTIFICATION</scope>
</reference>
<keyword evidence="3" id="KW-1185">Reference proteome</keyword>
<proteinExistence type="predicted"/>
<organism evidence="2 3">
    <name type="scientific">Neogobius melanostomus</name>
    <name type="common">round goby</name>
    <dbReference type="NCBI Taxonomy" id="47308"/>
    <lineage>
        <taxon>Eukaryota</taxon>
        <taxon>Metazoa</taxon>
        <taxon>Chordata</taxon>
        <taxon>Craniata</taxon>
        <taxon>Vertebrata</taxon>
        <taxon>Euteleostomi</taxon>
        <taxon>Actinopterygii</taxon>
        <taxon>Neopterygii</taxon>
        <taxon>Teleostei</taxon>
        <taxon>Neoteleostei</taxon>
        <taxon>Acanthomorphata</taxon>
        <taxon>Gobiaria</taxon>
        <taxon>Gobiiformes</taxon>
        <taxon>Gobioidei</taxon>
        <taxon>Gobiidae</taxon>
        <taxon>Benthophilinae</taxon>
        <taxon>Neogobiini</taxon>
        <taxon>Neogobius</taxon>
    </lineage>
</organism>
<dbReference type="Proteomes" id="UP000694523">
    <property type="component" value="Unplaced"/>
</dbReference>
<evidence type="ECO:0000259" key="1">
    <source>
        <dbReference type="Pfam" id="PF25817"/>
    </source>
</evidence>